<accession>A0A178IIY6</accession>
<reference evidence="1 2" key="1">
    <citation type="submission" date="2016-01" db="EMBL/GenBank/DDBJ databases">
        <title>High potential of lignocellulose degradation of a new Verrucomicrobia species.</title>
        <authorList>
            <person name="Wang Y."/>
            <person name="Shi Y."/>
            <person name="Qiu Z."/>
            <person name="Liu S."/>
            <person name="Yang H."/>
        </authorList>
    </citation>
    <scope>NUCLEOTIDE SEQUENCE [LARGE SCALE GENOMIC DNA]</scope>
    <source>
        <strain evidence="1 2">TSB47</strain>
    </source>
</reference>
<dbReference type="AlphaFoldDB" id="A0A178IIY6"/>
<gene>
    <name evidence="1" type="ORF">AW736_11125</name>
</gene>
<organism evidence="1 2">
    <name type="scientific">Termitidicoccus mucosus</name>
    <dbReference type="NCBI Taxonomy" id="1184151"/>
    <lineage>
        <taxon>Bacteria</taxon>
        <taxon>Pseudomonadati</taxon>
        <taxon>Verrucomicrobiota</taxon>
        <taxon>Opitutia</taxon>
        <taxon>Opitutales</taxon>
        <taxon>Opitutaceae</taxon>
        <taxon>Termitidicoccus</taxon>
    </lineage>
</organism>
<dbReference type="Proteomes" id="UP000078486">
    <property type="component" value="Unassembled WGS sequence"/>
</dbReference>
<dbReference type="EMBL" id="LRRQ01000076">
    <property type="protein sequence ID" value="OAM89864.1"/>
    <property type="molecule type" value="Genomic_DNA"/>
</dbReference>
<dbReference type="OrthoDB" id="7363503at2"/>
<protein>
    <recommendedName>
        <fullName evidence="3">Viral coat protein P2 N-terminal domain-containing protein</fullName>
    </recommendedName>
</protein>
<dbReference type="STRING" id="1184151.AW736_11125"/>
<name>A0A178IIY6_9BACT</name>
<keyword evidence="2" id="KW-1185">Reference proteome</keyword>
<sequence>MSFRQQLILTNMSSLPSPGTVGGKRTIFHPGNVRLHDFTLYFTQGQTGALSTPKPATKGQIAAALERVELKVGTTTIRDFTAAQLIARQNILGYASTPDGALIVRMSNPLAATVIGEEMTSWDLRGIPELQIVLTLNVPATGTHFDVSAISSVDSVANTNSGGSRYIGRFIRESRWTDIIGEGRKSYFLIPRTRPFSRLWLFAEDDLPTRVILRVNGIDVYDVSQTAEKPELAMQLINYGKNPPVDNNGNVVGVWPIILNPNEVVDDRLDITPADTLELITERPGSGQIEFLIEQQTPGVAA</sequence>
<dbReference type="Gene3D" id="2.60.120.730">
    <property type="match status" value="1"/>
</dbReference>
<dbReference type="RefSeq" id="WP_068770323.1">
    <property type="nucleotide sequence ID" value="NZ_CP109796.1"/>
</dbReference>
<evidence type="ECO:0000313" key="1">
    <source>
        <dbReference type="EMBL" id="OAM89864.1"/>
    </source>
</evidence>
<comment type="caution">
    <text evidence="1">The sequence shown here is derived from an EMBL/GenBank/DDBJ whole genome shotgun (WGS) entry which is preliminary data.</text>
</comment>
<evidence type="ECO:0008006" key="3">
    <source>
        <dbReference type="Google" id="ProtNLM"/>
    </source>
</evidence>
<proteinExistence type="predicted"/>
<evidence type="ECO:0000313" key="2">
    <source>
        <dbReference type="Proteomes" id="UP000078486"/>
    </source>
</evidence>
<dbReference type="InterPro" id="IPR053751">
    <property type="entry name" value="Viral_Major_Capsid_sf"/>
</dbReference>